<comment type="caution">
    <text evidence="1">The sequence shown here is derived from an EMBL/GenBank/DDBJ whole genome shotgun (WGS) entry which is preliminary data.</text>
</comment>
<reference evidence="1 2" key="1">
    <citation type="submission" date="2020-08" db="EMBL/GenBank/DDBJ databases">
        <title>The genome sequence of Novosphingobium flavum 4Y4.</title>
        <authorList>
            <person name="Liu Y."/>
        </authorList>
    </citation>
    <scope>NUCLEOTIDE SEQUENCE [LARGE SCALE GENOMIC DNA]</scope>
    <source>
        <strain evidence="1 2">4Y4</strain>
    </source>
</reference>
<keyword evidence="2" id="KW-1185">Reference proteome</keyword>
<dbReference type="RefSeq" id="WP_185682212.1">
    <property type="nucleotide sequence ID" value="NZ_JACLAU010000003.1"/>
</dbReference>
<evidence type="ECO:0000313" key="2">
    <source>
        <dbReference type="Proteomes" id="UP000520156"/>
    </source>
</evidence>
<proteinExistence type="predicted"/>
<organism evidence="1 2">
    <name type="scientific">Novosphingobium aerophilum</name>
    <dbReference type="NCBI Taxonomy" id="2839843"/>
    <lineage>
        <taxon>Bacteria</taxon>
        <taxon>Pseudomonadati</taxon>
        <taxon>Pseudomonadota</taxon>
        <taxon>Alphaproteobacteria</taxon>
        <taxon>Sphingomonadales</taxon>
        <taxon>Sphingomonadaceae</taxon>
        <taxon>Novosphingobium</taxon>
    </lineage>
</organism>
<gene>
    <name evidence="1" type="ORF">H7F49_03625</name>
</gene>
<accession>A0A7X1KB85</accession>
<dbReference type="AlphaFoldDB" id="A0A7X1KB85"/>
<sequence>MKRSRSEPRMAREGAGQLFALACLLALGGWVLAGPSGLLAWSENLRLLEQRQKEVVRLTAQRDELRNRVALLDPRHADPDLAGELLRSNLNVVHPDEMVMLLKP</sequence>
<protein>
    <submittedName>
        <fullName evidence="1">Septum formation initiator</fullName>
    </submittedName>
</protein>
<evidence type="ECO:0000313" key="1">
    <source>
        <dbReference type="EMBL" id="MBC2650782.1"/>
    </source>
</evidence>
<dbReference type="Proteomes" id="UP000520156">
    <property type="component" value="Unassembled WGS sequence"/>
</dbReference>
<name>A0A7X1KB85_9SPHN</name>
<dbReference type="EMBL" id="JACLAU010000003">
    <property type="protein sequence ID" value="MBC2650782.1"/>
    <property type="molecule type" value="Genomic_DNA"/>
</dbReference>